<dbReference type="Gene3D" id="2.60.40.420">
    <property type="entry name" value="Cupredoxins - blue copper proteins"/>
    <property type="match status" value="3"/>
</dbReference>
<dbReference type="InterPro" id="IPR002355">
    <property type="entry name" value="Cu_oxidase_Cu_BS"/>
</dbReference>
<dbReference type="PROSITE" id="PS00079">
    <property type="entry name" value="MULTICOPPER_OXIDASE1"/>
    <property type="match status" value="1"/>
</dbReference>
<evidence type="ECO:0000313" key="8">
    <source>
        <dbReference type="Proteomes" id="UP001353858"/>
    </source>
</evidence>
<dbReference type="GO" id="GO:0005886">
    <property type="term" value="C:plasma membrane"/>
    <property type="evidence" value="ECO:0007669"/>
    <property type="project" value="TreeGrafter"/>
</dbReference>
<accession>A0AAN7P4P5</accession>
<dbReference type="Proteomes" id="UP001353858">
    <property type="component" value="Unassembled WGS sequence"/>
</dbReference>
<dbReference type="InterPro" id="IPR033138">
    <property type="entry name" value="Cu_oxidase_CS"/>
</dbReference>
<evidence type="ECO:0000259" key="6">
    <source>
        <dbReference type="Pfam" id="PF07732"/>
    </source>
</evidence>
<sequence length="731" mass="82843">MKTIRAENLTLIKSLLKLNANNGDETPDGPTAAALEEIAEVLTIEHKNSKAFEPITSTRRSAENAVFIMHLQHHFQNVCATFLIIWTFSFAVQIPTENFNLDEFLEARITKNKERGFTHCQELTKTKPLLTSTPDECNRVCYERSAPKNCYYKFIIEYYTAVGGACELCAPNTTKNCQCIYADGIERTIIVANRQLPGPSIQVCKDDNVIIDVQNNIDGAEVSLHWHGILQHNSQYYDGVPMLTQCPIHKGNVFRYKWKAENPGTHFWHSHTGFQKIDGLAGSIIVREATDIHQHLYDYDNNILMISDWYHYLANERFPGRLKTNRGQDPNNLLINGKGQFVDPITNISTDSPLEVFYVERGKRYRFRVINACATTCPVHLVIERHKVQVIATDGEPVVPVVADSVISLSAERYDFVLHADQPEGTYWIQTKARGHCEHKKIYQMAILKYKNAPDEPTSKPPHYTNRLFTGKVLNPLDNACSERRTDAICLEQLENAYTVNPLVLKEKPDMKIFLPVKFAVLNQTDVFKPNTFNKYFHVPDDLYLAGLVDGIAHAPPPVPLLSQYKDVNPKQFCNGDTQLESCGLYCHCTHKIDIPLNAVVEVCLVDEVQVNFMYHPFHLHGHTFYVTKIGHLPNASESISLEKVIALDKENKLKRNAKRPTGKDTIAIPNNGYVCLRFIADNPGFWLFHCHFLHHLVVGMAVVFQVGNLTDLPPVPTGFPTCGNFLPDIY</sequence>
<dbReference type="Pfam" id="PF00394">
    <property type="entry name" value="Cu-oxidase"/>
    <property type="match status" value="1"/>
</dbReference>
<keyword evidence="3" id="KW-0560">Oxidoreductase</keyword>
<keyword evidence="8" id="KW-1185">Reference proteome</keyword>
<reference evidence="8" key="1">
    <citation type="submission" date="2023-01" db="EMBL/GenBank/DDBJ databases">
        <title>Key to firefly adult light organ development and bioluminescence: homeobox transcription factors regulate luciferase expression and transportation to peroxisome.</title>
        <authorList>
            <person name="Fu X."/>
        </authorList>
    </citation>
    <scope>NUCLEOTIDE SEQUENCE [LARGE SCALE GENOMIC DNA]</scope>
</reference>
<dbReference type="InterPro" id="IPR045087">
    <property type="entry name" value="Cu-oxidase_fam"/>
</dbReference>
<evidence type="ECO:0000313" key="7">
    <source>
        <dbReference type="EMBL" id="KAK4875378.1"/>
    </source>
</evidence>
<evidence type="ECO:0000259" key="5">
    <source>
        <dbReference type="Pfam" id="PF07731"/>
    </source>
</evidence>
<keyword evidence="2" id="KW-0479">Metal-binding</keyword>
<dbReference type="SUPFAM" id="SSF49503">
    <property type="entry name" value="Cupredoxins"/>
    <property type="match status" value="3"/>
</dbReference>
<evidence type="ECO:0000259" key="4">
    <source>
        <dbReference type="Pfam" id="PF00394"/>
    </source>
</evidence>
<dbReference type="CDD" id="cd13858">
    <property type="entry name" value="CuRO_1_tcLCC2_insect_like"/>
    <property type="match status" value="1"/>
</dbReference>
<evidence type="ECO:0000256" key="3">
    <source>
        <dbReference type="ARBA" id="ARBA00023002"/>
    </source>
</evidence>
<organism evidence="7 8">
    <name type="scientific">Aquatica leii</name>
    <dbReference type="NCBI Taxonomy" id="1421715"/>
    <lineage>
        <taxon>Eukaryota</taxon>
        <taxon>Metazoa</taxon>
        <taxon>Ecdysozoa</taxon>
        <taxon>Arthropoda</taxon>
        <taxon>Hexapoda</taxon>
        <taxon>Insecta</taxon>
        <taxon>Pterygota</taxon>
        <taxon>Neoptera</taxon>
        <taxon>Endopterygota</taxon>
        <taxon>Coleoptera</taxon>
        <taxon>Polyphaga</taxon>
        <taxon>Elateriformia</taxon>
        <taxon>Elateroidea</taxon>
        <taxon>Lampyridae</taxon>
        <taxon>Luciolinae</taxon>
        <taxon>Aquatica</taxon>
    </lineage>
</organism>
<dbReference type="PROSITE" id="PS00080">
    <property type="entry name" value="MULTICOPPER_OXIDASE2"/>
    <property type="match status" value="1"/>
</dbReference>
<evidence type="ECO:0000256" key="1">
    <source>
        <dbReference type="ARBA" id="ARBA00010609"/>
    </source>
</evidence>
<dbReference type="FunFam" id="2.60.40.420:FF:000045">
    <property type="entry name" value="Laccase 2"/>
    <property type="match status" value="1"/>
</dbReference>
<dbReference type="AlphaFoldDB" id="A0AAN7P4P5"/>
<proteinExistence type="inferred from homology"/>
<dbReference type="Pfam" id="PF07732">
    <property type="entry name" value="Cu-oxidase_3"/>
    <property type="match status" value="1"/>
</dbReference>
<dbReference type="GO" id="GO:0016491">
    <property type="term" value="F:oxidoreductase activity"/>
    <property type="evidence" value="ECO:0007669"/>
    <property type="project" value="UniProtKB-KW"/>
</dbReference>
<feature type="domain" description="Plastocyanin-like" evidence="5">
    <location>
        <begin position="556"/>
        <end position="708"/>
    </location>
</feature>
<name>A0AAN7P4P5_9COLE</name>
<dbReference type="PANTHER" id="PTHR11709:SF232">
    <property type="entry name" value="STRAW, ISOFORM G"/>
    <property type="match status" value="1"/>
</dbReference>
<dbReference type="CDD" id="cd13905">
    <property type="entry name" value="CuRO_3_tcLLC2_insect_like"/>
    <property type="match status" value="1"/>
</dbReference>
<dbReference type="InterPro" id="IPR011706">
    <property type="entry name" value="Cu-oxidase_C"/>
</dbReference>
<dbReference type="CDD" id="cd13884">
    <property type="entry name" value="CuRO_2_tcLCC_insect_like"/>
    <property type="match status" value="1"/>
</dbReference>
<dbReference type="InterPro" id="IPR011707">
    <property type="entry name" value="Cu-oxidase-like_N"/>
</dbReference>
<dbReference type="FunFam" id="2.60.40.420:FF:000031">
    <property type="entry name" value="Laccase-2 isoform A"/>
    <property type="match status" value="1"/>
</dbReference>
<protein>
    <submittedName>
        <fullName evidence="7">Uncharacterized protein</fullName>
    </submittedName>
</protein>
<dbReference type="PANTHER" id="PTHR11709">
    <property type="entry name" value="MULTI-COPPER OXIDASE"/>
    <property type="match status" value="1"/>
</dbReference>
<comment type="caution">
    <text evidence="7">The sequence shown here is derived from an EMBL/GenBank/DDBJ whole genome shotgun (WGS) entry which is preliminary data.</text>
</comment>
<evidence type="ECO:0000256" key="2">
    <source>
        <dbReference type="ARBA" id="ARBA00022723"/>
    </source>
</evidence>
<dbReference type="InterPro" id="IPR008972">
    <property type="entry name" value="Cupredoxin"/>
</dbReference>
<dbReference type="InterPro" id="IPR001117">
    <property type="entry name" value="Cu-oxidase_2nd"/>
</dbReference>
<dbReference type="Pfam" id="PF07731">
    <property type="entry name" value="Cu-oxidase_2"/>
    <property type="match status" value="1"/>
</dbReference>
<feature type="domain" description="Plastocyanin-like" evidence="4">
    <location>
        <begin position="301"/>
        <end position="453"/>
    </location>
</feature>
<feature type="domain" description="Plastocyanin-like" evidence="6">
    <location>
        <begin position="178"/>
        <end position="289"/>
    </location>
</feature>
<dbReference type="GO" id="GO:0006826">
    <property type="term" value="P:iron ion transport"/>
    <property type="evidence" value="ECO:0007669"/>
    <property type="project" value="TreeGrafter"/>
</dbReference>
<dbReference type="GO" id="GO:0005507">
    <property type="term" value="F:copper ion binding"/>
    <property type="evidence" value="ECO:0007669"/>
    <property type="project" value="InterPro"/>
</dbReference>
<gene>
    <name evidence="7" type="ORF">RN001_011800</name>
</gene>
<dbReference type="EMBL" id="JARPUR010000005">
    <property type="protein sequence ID" value="KAK4875378.1"/>
    <property type="molecule type" value="Genomic_DNA"/>
</dbReference>
<comment type="similarity">
    <text evidence="1">Belongs to the multicopper oxidase family.</text>
</comment>